<accession>A0A9P6NAN3</accession>
<protein>
    <submittedName>
        <fullName evidence="2">Uncharacterized protein</fullName>
    </submittedName>
</protein>
<evidence type="ECO:0000256" key="1">
    <source>
        <dbReference type="SAM" id="SignalP"/>
    </source>
</evidence>
<sequence>MSSGSSTIKLLSVLVTMFLPLLTQAIEFQCSIPEGPGWEDGGEIKEPFTSYFSLMLAALFELFFPKDHVLRDVTVYHLETLTKDLSIFAARVALLYQEYGCEFDLNVEVKNRKIQNLFIQRQVIQKDPEDPLLSKFFENVQKSYLSFMDGLAKLQSSSVIIYP</sequence>
<feature type="chain" id="PRO_5040150494" evidence="1">
    <location>
        <begin position="26"/>
        <end position="163"/>
    </location>
</feature>
<evidence type="ECO:0000313" key="2">
    <source>
        <dbReference type="EMBL" id="KAG0143070.1"/>
    </source>
</evidence>
<feature type="signal peptide" evidence="1">
    <location>
        <begin position="1"/>
        <end position="25"/>
    </location>
</feature>
<comment type="caution">
    <text evidence="2">The sequence shown here is derived from an EMBL/GenBank/DDBJ whole genome shotgun (WGS) entry which is preliminary data.</text>
</comment>
<organism evidence="2 3">
    <name type="scientific">Cronartium quercuum f. sp. fusiforme G11</name>
    <dbReference type="NCBI Taxonomy" id="708437"/>
    <lineage>
        <taxon>Eukaryota</taxon>
        <taxon>Fungi</taxon>
        <taxon>Dikarya</taxon>
        <taxon>Basidiomycota</taxon>
        <taxon>Pucciniomycotina</taxon>
        <taxon>Pucciniomycetes</taxon>
        <taxon>Pucciniales</taxon>
        <taxon>Coleosporiaceae</taxon>
        <taxon>Cronartium</taxon>
    </lineage>
</organism>
<gene>
    <name evidence="2" type="ORF">CROQUDRAFT_717360</name>
</gene>
<dbReference type="EMBL" id="MU167329">
    <property type="protein sequence ID" value="KAG0143070.1"/>
    <property type="molecule type" value="Genomic_DNA"/>
</dbReference>
<dbReference type="AlphaFoldDB" id="A0A9P6NAN3"/>
<reference evidence="2" key="1">
    <citation type="submission" date="2013-11" db="EMBL/GenBank/DDBJ databases">
        <title>Genome sequence of the fusiform rust pathogen reveals effectors for host alternation and coevolution with pine.</title>
        <authorList>
            <consortium name="DOE Joint Genome Institute"/>
            <person name="Smith K."/>
            <person name="Pendleton A."/>
            <person name="Kubisiak T."/>
            <person name="Anderson C."/>
            <person name="Salamov A."/>
            <person name="Aerts A."/>
            <person name="Riley R."/>
            <person name="Clum A."/>
            <person name="Lindquist E."/>
            <person name="Ence D."/>
            <person name="Campbell M."/>
            <person name="Kronenberg Z."/>
            <person name="Feau N."/>
            <person name="Dhillon B."/>
            <person name="Hamelin R."/>
            <person name="Burleigh J."/>
            <person name="Smith J."/>
            <person name="Yandell M."/>
            <person name="Nelson C."/>
            <person name="Grigoriev I."/>
            <person name="Davis J."/>
        </authorList>
    </citation>
    <scope>NUCLEOTIDE SEQUENCE</scope>
    <source>
        <strain evidence="2">G11</strain>
    </source>
</reference>
<name>A0A9P6NAN3_9BASI</name>
<dbReference type="Proteomes" id="UP000886653">
    <property type="component" value="Unassembled WGS sequence"/>
</dbReference>
<keyword evidence="3" id="KW-1185">Reference proteome</keyword>
<proteinExistence type="predicted"/>
<keyword evidence="1" id="KW-0732">Signal</keyword>
<evidence type="ECO:0000313" key="3">
    <source>
        <dbReference type="Proteomes" id="UP000886653"/>
    </source>
</evidence>